<dbReference type="AlphaFoldDB" id="A0A2X0P890"/>
<evidence type="ECO:0000313" key="2">
    <source>
        <dbReference type="Proteomes" id="UP000249464"/>
    </source>
</evidence>
<gene>
    <name evidence="1" type="primary">BQ5605_C006g04062</name>
    <name evidence="1" type="ORF">BQ5605_C006G04062</name>
</gene>
<accession>A0A2X0P890</accession>
<protein>
    <submittedName>
        <fullName evidence="1">BQ5605_C006g04062 protein</fullName>
    </submittedName>
</protein>
<evidence type="ECO:0000313" key="1">
    <source>
        <dbReference type="EMBL" id="SGY55688.1"/>
    </source>
</evidence>
<organism evidence="1 2">
    <name type="scientific">Microbotryum silenes-dioicae</name>
    <dbReference type="NCBI Taxonomy" id="796604"/>
    <lineage>
        <taxon>Eukaryota</taxon>
        <taxon>Fungi</taxon>
        <taxon>Dikarya</taxon>
        <taxon>Basidiomycota</taxon>
        <taxon>Pucciniomycotina</taxon>
        <taxon>Microbotryomycetes</taxon>
        <taxon>Microbotryales</taxon>
        <taxon>Microbotryaceae</taxon>
        <taxon>Microbotryum</taxon>
    </lineage>
</organism>
<reference evidence="1 2" key="1">
    <citation type="submission" date="2016-11" db="EMBL/GenBank/DDBJ databases">
        <authorList>
            <person name="Jaros S."/>
            <person name="Januszkiewicz K."/>
            <person name="Wedrychowicz H."/>
        </authorList>
    </citation>
    <scope>NUCLEOTIDE SEQUENCE [LARGE SCALE GENOMIC DNA]</scope>
</reference>
<dbReference type="EMBL" id="FQNC01000044">
    <property type="protein sequence ID" value="SGY55688.1"/>
    <property type="molecule type" value="Genomic_DNA"/>
</dbReference>
<keyword evidence="2" id="KW-1185">Reference proteome</keyword>
<dbReference type="Proteomes" id="UP000249464">
    <property type="component" value="Unassembled WGS sequence"/>
</dbReference>
<sequence length="65" mass="7413">MLWKAAERRGVKPEAEGHVPGCFDGKWNLDERWNLGERGRNGLSPPGFPIRQDNLADIRSLKLKE</sequence>
<name>A0A2X0P890_9BASI</name>
<proteinExistence type="predicted"/>